<organism evidence="7 8">
    <name type="scientific">Marinobacter zhejiangensis</name>
    <dbReference type="NCBI Taxonomy" id="488535"/>
    <lineage>
        <taxon>Bacteria</taxon>
        <taxon>Pseudomonadati</taxon>
        <taxon>Pseudomonadota</taxon>
        <taxon>Gammaproteobacteria</taxon>
        <taxon>Pseudomonadales</taxon>
        <taxon>Marinobacteraceae</taxon>
        <taxon>Marinobacter</taxon>
    </lineage>
</organism>
<comment type="similarity">
    <text evidence="2">Belongs to the bacterial solute-binding protein 1 family.</text>
</comment>
<sequence>MLSIANATGPKPYLAGLLSGFLSCSLPVAAHTDGDIHLAHWWVSPGEQAGIAVIREYIERADLHFSDTAIPGSGTARYYQTLNQLLASGSTPTASQVIGYDIHLWARQGRLVSLDDVARKEEWNEVIPYAIQQLSMYDGHWYAAPFNVHSTNWLWVNQHQLEAIGGQEPDTWDDFIVLLEKARQAGIIGLAIGNEPWEQTLLFESVAAGVGGVPFYRRNFLELAPQSGDRETFEQAFGRMRKLQEFVGDEYTRMVWSDATQQVHNGEALLQVQGSWVDGEFTAENQQPGTDYQCFRFPDTQGMVLFNADQYMLLNESDASADTRRKLASLLMDSDLQRDVNLASGAIPARVDATRSAFGDCGQKAISDMRNANMRRTLMGSVAMGNAHPAPIKEAVYRIVARHFQGDINDRQASEQLVQVLTDSKSD</sequence>
<dbReference type="SUPFAM" id="SSF53850">
    <property type="entry name" value="Periplasmic binding protein-like II"/>
    <property type="match status" value="1"/>
</dbReference>
<evidence type="ECO:0000256" key="1">
    <source>
        <dbReference type="ARBA" id="ARBA00004418"/>
    </source>
</evidence>
<dbReference type="InterPro" id="IPR006059">
    <property type="entry name" value="SBP"/>
</dbReference>
<dbReference type="PANTHER" id="PTHR43649">
    <property type="entry name" value="ARABINOSE-BINDING PROTEIN-RELATED"/>
    <property type="match status" value="1"/>
</dbReference>
<keyword evidence="4" id="KW-0732">Signal</keyword>
<gene>
    <name evidence="7" type="ORF">SAMN04487963_1989</name>
</gene>
<dbReference type="Pfam" id="PF01547">
    <property type="entry name" value="SBP_bac_1"/>
    <property type="match status" value="1"/>
</dbReference>
<evidence type="ECO:0000313" key="7">
    <source>
        <dbReference type="EMBL" id="SFM26500.1"/>
    </source>
</evidence>
<evidence type="ECO:0000256" key="5">
    <source>
        <dbReference type="ARBA" id="ARBA00049629"/>
    </source>
</evidence>
<dbReference type="EMBL" id="FOUE01000002">
    <property type="protein sequence ID" value="SFM26500.1"/>
    <property type="molecule type" value="Genomic_DNA"/>
</dbReference>
<accession>A0A1I4PFQ2</accession>
<dbReference type="RefSeq" id="WP_217642477.1">
    <property type="nucleotide sequence ID" value="NZ_FOUE01000002.1"/>
</dbReference>
<comment type="subcellular location">
    <subcellularLocation>
        <location evidence="1">Periplasm</location>
    </subcellularLocation>
</comment>
<reference evidence="8" key="1">
    <citation type="submission" date="2016-10" db="EMBL/GenBank/DDBJ databases">
        <authorList>
            <person name="Varghese N."/>
            <person name="Submissions S."/>
        </authorList>
    </citation>
    <scope>NUCLEOTIDE SEQUENCE [LARGE SCALE GENOMIC DNA]</scope>
    <source>
        <strain evidence="8">CGMCC 1.7061</strain>
    </source>
</reference>
<dbReference type="Proteomes" id="UP000198519">
    <property type="component" value="Unassembled WGS sequence"/>
</dbReference>
<dbReference type="PANTHER" id="PTHR43649:SF28">
    <property type="entry name" value="BINDING PROTEIN COMPONENT OF ABC SUGAR TRANSPORTER-RELATED"/>
    <property type="match status" value="1"/>
</dbReference>
<comment type="function">
    <text evidence="5">Part of a binding-protein-dependent transport system for a sugar.</text>
</comment>
<name>A0A1I4PFQ2_9GAMM</name>
<keyword evidence="3" id="KW-0813">Transport</keyword>
<dbReference type="AlphaFoldDB" id="A0A1I4PFQ2"/>
<evidence type="ECO:0000256" key="6">
    <source>
        <dbReference type="ARBA" id="ARBA00049753"/>
    </source>
</evidence>
<dbReference type="GO" id="GO:0042597">
    <property type="term" value="C:periplasmic space"/>
    <property type="evidence" value="ECO:0007669"/>
    <property type="project" value="UniProtKB-SubCell"/>
</dbReference>
<dbReference type="STRING" id="488535.SAMN04487963_1989"/>
<proteinExistence type="inferred from homology"/>
<dbReference type="Gene3D" id="3.40.190.10">
    <property type="entry name" value="Periplasmic binding protein-like II"/>
    <property type="match status" value="2"/>
</dbReference>
<evidence type="ECO:0000313" key="8">
    <source>
        <dbReference type="Proteomes" id="UP000198519"/>
    </source>
</evidence>
<dbReference type="InterPro" id="IPR050490">
    <property type="entry name" value="Bact_solute-bd_prot1"/>
</dbReference>
<keyword evidence="8" id="KW-1185">Reference proteome</keyword>
<evidence type="ECO:0000256" key="2">
    <source>
        <dbReference type="ARBA" id="ARBA00008520"/>
    </source>
</evidence>
<protein>
    <recommendedName>
        <fullName evidence="6">Probable sugar-binding periplasmic protein</fullName>
    </recommendedName>
</protein>
<evidence type="ECO:0000256" key="4">
    <source>
        <dbReference type="ARBA" id="ARBA00022729"/>
    </source>
</evidence>
<evidence type="ECO:0000256" key="3">
    <source>
        <dbReference type="ARBA" id="ARBA00022448"/>
    </source>
</evidence>